<dbReference type="PANTHER" id="PTHR33600:SF3">
    <property type="entry name" value="PLASTID DIVISION PROTEIN PDV2"/>
    <property type="match status" value="1"/>
</dbReference>
<reference evidence="2" key="1">
    <citation type="submission" date="2018-02" db="EMBL/GenBank/DDBJ databases">
        <title>Rhizophora mucronata_Transcriptome.</title>
        <authorList>
            <person name="Meera S.P."/>
            <person name="Sreeshan A."/>
            <person name="Augustine A."/>
        </authorList>
    </citation>
    <scope>NUCLEOTIDE SEQUENCE</scope>
    <source>
        <tissue evidence="2">Leaf</tissue>
    </source>
</reference>
<dbReference type="InterPro" id="IPR038939">
    <property type="entry name" value="PDV1/PDV2"/>
</dbReference>
<evidence type="ECO:0000313" key="2">
    <source>
        <dbReference type="EMBL" id="MBW96739.1"/>
    </source>
</evidence>
<name>A0A2P2JTE6_RHIMU</name>
<organism evidence="2">
    <name type="scientific">Rhizophora mucronata</name>
    <name type="common">Asiatic mangrove</name>
    <dbReference type="NCBI Taxonomy" id="61149"/>
    <lineage>
        <taxon>Eukaryota</taxon>
        <taxon>Viridiplantae</taxon>
        <taxon>Streptophyta</taxon>
        <taxon>Embryophyta</taxon>
        <taxon>Tracheophyta</taxon>
        <taxon>Spermatophyta</taxon>
        <taxon>Magnoliopsida</taxon>
        <taxon>eudicotyledons</taxon>
        <taxon>Gunneridae</taxon>
        <taxon>Pentapetalae</taxon>
        <taxon>rosids</taxon>
        <taxon>fabids</taxon>
        <taxon>Malpighiales</taxon>
        <taxon>Rhizophoraceae</taxon>
        <taxon>Rhizophora</taxon>
    </lineage>
</organism>
<evidence type="ECO:0000256" key="1">
    <source>
        <dbReference type="SAM" id="Phobius"/>
    </source>
</evidence>
<sequence>MVEHNNDLLLPPYPSCPPQSFLADNHYPSHFPSTHKSVQSGVISGEAKINLNESESDKPQTTSKISGKCLGHAIGAAAKAAIMVVGVISILGLSGLTPSIGKKGSMSFKVLGSFQQAPAEKKREILQCPPGKVLQVEHEEARCLVKERVVVPFETAVAKSDVNYGCD</sequence>
<dbReference type="GO" id="GO:0010020">
    <property type="term" value="P:chloroplast fission"/>
    <property type="evidence" value="ECO:0007669"/>
    <property type="project" value="InterPro"/>
</dbReference>
<dbReference type="AlphaFoldDB" id="A0A2P2JTE6"/>
<feature type="transmembrane region" description="Helical" evidence="1">
    <location>
        <begin position="73"/>
        <end position="96"/>
    </location>
</feature>
<accession>A0A2P2JTE6</accession>
<proteinExistence type="predicted"/>
<keyword evidence="1" id="KW-1133">Transmembrane helix</keyword>
<dbReference type="EMBL" id="GGEC01016256">
    <property type="protein sequence ID" value="MBW96739.1"/>
    <property type="molecule type" value="Transcribed_RNA"/>
</dbReference>
<dbReference type="PANTHER" id="PTHR33600">
    <property type="entry name" value="PLASTID DIVISION PROTEIN PDV2"/>
    <property type="match status" value="1"/>
</dbReference>
<protein>
    <submittedName>
        <fullName evidence="2">Uncharacterized protein</fullName>
    </submittedName>
</protein>
<keyword evidence="1" id="KW-0812">Transmembrane</keyword>
<keyword evidence="1" id="KW-0472">Membrane</keyword>